<dbReference type="SUPFAM" id="SSF51735">
    <property type="entry name" value="NAD(P)-binding Rossmann-fold domains"/>
    <property type="match status" value="1"/>
</dbReference>
<dbReference type="Proteomes" id="UP000198824">
    <property type="component" value="Unassembled WGS sequence"/>
</dbReference>
<dbReference type="InterPro" id="IPR001509">
    <property type="entry name" value="Epimerase_deHydtase"/>
</dbReference>
<proteinExistence type="predicted"/>
<dbReference type="RefSeq" id="WP_093313193.1">
    <property type="nucleotide sequence ID" value="NZ_FOZG01000001.1"/>
</dbReference>
<dbReference type="Gene3D" id="3.40.50.720">
    <property type="entry name" value="NAD(P)-binding Rossmann-like Domain"/>
    <property type="match status" value="1"/>
</dbReference>
<dbReference type="InterPro" id="IPR036291">
    <property type="entry name" value="NAD(P)-bd_dom_sf"/>
</dbReference>
<evidence type="ECO:0000259" key="1">
    <source>
        <dbReference type="Pfam" id="PF01370"/>
    </source>
</evidence>
<evidence type="ECO:0000313" key="2">
    <source>
        <dbReference type="EMBL" id="SFR89929.1"/>
    </source>
</evidence>
<dbReference type="InterPro" id="IPR051783">
    <property type="entry name" value="NAD(P)-dependent_oxidoreduct"/>
</dbReference>
<dbReference type="AlphaFoldDB" id="A0A1I6KFC3"/>
<dbReference type="GO" id="GO:0005737">
    <property type="term" value="C:cytoplasm"/>
    <property type="evidence" value="ECO:0007669"/>
    <property type="project" value="TreeGrafter"/>
</dbReference>
<organism evidence="2 3">
    <name type="scientific">Sphingomonas jatrophae</name>
    <dbReference type="NCBI Taxonomy" id="1166337"/>
    <lineage>
        <taxon>Bacteria</taxon>
        <taxon>Pseudomonadati</taxon>
        <taxon>Pseudomonadota</taxon>
        <taxon>Alphaproteobacteria</taxon>
        <taxon>Sphingomonadales</taxon>
        <taxon>Sphingomonadaceae</taxon>
        <taxon>Sphingomonas</taxon>
    </lineage>
</organism>
<dbReference type="OrthoDB" id="5723970at2"/>
<keyword evidence="3" id="KW-1185">Reference proteome</keyword>
<dbReference type="GO" id="GO:0004029">
    <property type="term" value="F:aldehyde dehydrogenase (NAD+) activity"/>
    <property type="evidence" value="ECO:0007669"/>
    <property type="project" value="TreeGrafter"/>
</dbReference>
<reference evidence="2 3" key="1">
    <citation type="submission" date="2016-10" db="EMBL/GenBank/DDBJ databases">
        <authorList>
            <person name="de Groot N.N."/>
        </authorList>
    </citation>
    <scope>NUCLEOTIDE SEQUENCE [LARGE SCALE GENOMIC DNA]</scope>
    <source>
        <strain evidence="2 3">S5-249</strain>
    </source>
</reference>
<dbReference type="PANTHER" id="PTHR48079">
    <property type="entry name" value="PROTEIN YEEZ"/>
    <property type="match status" value="1"/>
</dbReference>
<dbReference type="STRING" id="1166337.SAMN05192580_1674"/>
<feature type="domain" description="NAD-dependent epimerase/dehydratase" evidence="1">
    <location>
        <begin position="3"/>
        <end position="164"/>
    </location>
</feature>
<dbReference type="EMBL" id="FOZG01000001">
    <property type="protein sequence ID" value="SFR89929.1"/>
    <property type="molecule type" value="Genomic_DNA"/>
</dbReference>
<accession>A0A1I6KFC3</accession>
<dbReference type="PANTHER" id="PTHR48079:SF6">
    <property type="entry name" value="NAD(P)-BINDING DOMAIN-CONTAINING PROTEIN-RELATED"/>
    <property type="match status" value="1"/>
</dbReference>
<sequence>MKILIVGGTGMIGGHAALHLAGRGHAVTLAARRKPAPGTAIDGLPVLIGDYAAGDFATADLSGFDALIFAAGNDIRHLPEGTPAEDHYHEANTVQIPRFFERARDGGIETAIYIGSFYPQAAPHVVDGDPYLMSRKAADERVRALDAPGFRVCSLNAPVMVGAYPGLAVPFFDAYFAYALGLLDPMPVFCPPGASNFMSVRSLAEAMEGAIARGAGGTAYLVGDDDMTYQDYFHLFFETVGSPLRPKVRDEEHPLLPDAAQPAGRGGVIRYEPTPAETALLGYRCGDVRSAVEALYDDYKRRHRMA</sequence>
<gene>
    <name evidence="2" type="ORF">SAMN05192580_1674</name>
</gene>
<dbReference type="Pfam" id="PF01370">
    <property type="entry name" value="Epimerase"/>
    <property type="match status" value="1"/>
</dbReference>
<evidence type="ECO:0000313" key="3">
    <source>
        <dbReference type="Proteomes" id="UP000198824"/>
    </source>
</evidence>
<protein>
    <submittedName>
        <fullName evidence="2">Nucleoside-diphosphate-sugar epimerase</fullName>
    </submittedName>
</protein>
<name>A0A1I6KFC3_9SPHN</name>